<feature type="transmembrane region" description="Helical" evidence="1">
    <location>
        <begin position="7"/>
        <end position="26"/>
    </location>
</feature>
<keyword evidence="1" id="KW-1133">Transmembrane helix</keyword>
<dbReference type="Proteomes" id="UP000431264">
    <property type="component" value="Unassembled WGS sequence"/>
</dbReference>
<dbReference type="AlphaFoldDB" id="A0A6I4II70"/>
<gene>
    <name evidence="2" type="ORF">GOQ30_00055</name>
</gene>
<keyword evidence="1" id="KW-0812">Transmembrane</keyword>
<keyword evidence="1" id="KW-0472">Membrane</keyword>
<evidence type="ECO:0008006" key="4">
    <source>
        <dbReference type="Google" id="ProtNLM"/>
    </source>
</evidence>
<keyword evidence="3" id="KW-1185">Reference proteome</keyword>
<dbReference type="OrthoDB" id="7548156at2"/>
<accession>A0A6I4II70</accession>
<dbReference type="RefSeq" id="WP_140995975.1">
    <property type="nucleotide sequence ID" value="NZ_VDCZ01000001.1"/>
</dbReference>
<proteinExistence type="predicted"/>
<reference evidence="3" key="1">
    <citation type="submission" date="2019-05" db="EMBL/GenBank/DDBJ databases">
        <title>Flavobacterium profundi sp. nov., isolated from a deep-sea seamount.</title>
        <authorList>
            <person name="Zhang D.-C."/>
        </authorList>
    </citation>
    <scope>NUCLEOTIDE SEQUENCE [LARGE SCALE GENOMIC DNA]</scope>
    <source>
        <strain evidence="3">TP390</strain>
    </source>
</reference>
<organism evidence="2 3">
    <name type="scientific">Flavobacterium profundi</name>
    <dbReference type="NCBI Taxonomy" id="1774945"/>
    <lineage>
        <taxon>Bacteria</taxon>
        <taxon>Pseudomonadati</taxon>
        <taxon>Bacteroidota</taxon>
        <taxon>Flavobacteriia</taxon>
        <taxon>Flavobacteriales</taxon>
        <taxon>Flavobacteriaceae</taxon>
        <taxon>Flavobacterium</taxon>
    </lineage>
</organism>
<sequence length="304" mass="35227">MKIFKRIIISFFILVALSILIGYIYFDRKFTPEKNYLIVKNESGNIKIKWEDENKSAILLPIHFENDTIKYFIQFDTGSPYTLFYKKAIENIASIKQNNEKGKASFKIGNTEIESENFKIIDYGKKVKNNEPKIIGTLGSDILENRKTIINFKENWLKLNLSETPTLFNGNLFDFNFKKRKIIIPAKLNNENMKFLYDTGTSAYELLTSKENWNQLKLPNSKVTLEKSNSWGRTLTTFTTNTISKIDFGSTKIPLNQITYVEGYSKTQYYLMKFSGMSGGMLGNKTFLNNAIFIDCKELKMCIY</sequence>
<evidence type="ECO:0000313" key="2">
    <source>
        <dbReference type="EMBL" id="MVO07549.1"/>
    </source>
</evidence>
<comment type="caution">
    <text evidence="2">The sequence shown here is derived from an EMBL/GenBank/DDBJ whole genome shotgun (WGS) entry which is preliminary data.</text>
</comment>
<dbReference type="EMBL" id="WQLW01000001">
    <property type="protein sequence ID" value="MVO07549.1"/>
    <property type="molecule type" value="Genomic_DNA"/>
</dbReference>
<evidence type="ECO:0000313" key="3">
    <source>
        <dbReference type="Proteomes" id="UP000431264"/>
    </source>
</evidence>
<protein>
    <recommendedName>
        <fullName evidence="4">Peptidase A2 domain-containing protein</fullName>
    </recommendedName>
</protein>
<evidence type="ECO:0000256" key="1">
    <source>
        <dbReference type="SAM" id="Phobius"/>
    </source>
</evidence>
<name>A0A6I4II70_9FLAO</name>